<evidence type="ECO:0000256" key="1">
    <source>
        <dbReference type="SAM" id="Phobius"/>
    </source>
</evidence>
<accession>A0AAQ3NG03</accession>
<sequence>MQSKKGRRDTKMKVNVFTHSPKNKSRGTRTRSKVQARKQQLPVILCPKTCACIISFLSITFTRISLYHFVFTMQTIHHSKFYLYLVFLVHMVTVKPKKYMEKQDRPHWFASKLKLPLALVSIAGED</sequence>
<keyword evidence="1" id="KW-0472">Membrane</keyword>
<feature type="transmembrane region" description="Helical" evidence="1">
    <location>
        <begin position="81"/>
        <end position="96"/>
    </location>
</feature>
<dbReference type="EMBL" id="CP144695">
    <property type="protein sequence ID" value="WVZ08316.1"/>
    <property type="molecule type" value="Genomic_DNA"/>
</dbReference>
<protein>
    <submittedName>
        <fullName evidence="2">Uncharacterized protein</fullName>
    </submittedName>
</protein>
<feature type="transmembrane region" description="Helical" evidence="1">
    <location>
        <begin position="41"/>
        <end position="61"/>
    </location>
</feature>
<dbReference type="AlphaFoldDB" id="A0AAQ3NG03"/>
<name>A0AAQ3NG03_VIGMU</name>
<evidence type="ECO:0000313" key="3">
    <source>
        <dbReference type="Proteomes" id="UP001374535"/>
    </source>
</evidence>
<keyword evidence="3" id="KW-1185">Reference proteome</keyword>
<evidence type="ECO:0000313" key="2">
    <source>
        <dbReference type="EMBL" id="WVZ08316.1"/>
    </source>
</evidence>
<keyword evidence="1" id="KW-0812">Transmembrane</keyword>
<reference evidence="2 3" key="1">
    <citation type="journal article" date="2023" name="Life. Sci Alliance">
        <title>Evolutionary insights into 3D genome organization and epigenetic landscape of Vigna mungo.</title>
        <authorList>
            <person name="Junaid A."/>
            <person name="Singh B."/>
            <person name="Bhatia S."/>
        </authorList>
    </citation>
    <scope>NUCLEOTIDE SEQUENCE [LARGE SCALE GENOMIC DNA]</scope>
    <source>
        <strain evidence="2">Urdbean</strain>
    </source>
</reference>
<gene>
    <name evidence="2" type="ORF">V8G54_021662</name>
</gene>
<organism evidence="2 3">
    <name type="scientific">Vigna mungo</name>
    <name type="common">Black gram</name>
    <name type="synonym">Phaseolus mungo</name>
    <dbReference type="NCBI Taxonomy" id="3915"/>
    <lineage>
        <taxon>Eukaryota</taxon>
        <taxon>Viridiplantae</taxon>
        <taxon>Streptophyta</taxon>
        <taxon>Embryophyta</taxon>
        <taxon>Tracheophyta</taxon>
        <taxon>Spermatophyta</taxon>
        <taxon>Magnoliopsida</taxon>
        <taxon>eudicotyledons</taxon>
        <taxon>Gunneridae</taxon>
        <taxon>Pentapetalae</taxon>
        <taxon>rosids</taxon>
        <taxon>fabids</taxon>
        <taxon>Fabales</taxon>
        <taxon>Fabaceae</taxon>
        <taxon>Papilionoideae</taxon>
        <taxon>50 kb inversion clade</taxon>
        <taxon>NPAAA clade</taxon>
        <taxon>indigoferoid/millettioid clade</taxon>
        <taxon>Phaseoleae</taxon>
        <taxon>Vigna</taxon>
    </lineage>
</organism>
<dbReference type="Proteomes" id="UP001374535">
    <property type="component" value="Chromosome 6"/>
</dbReference>
<proteinExistence type="predicted"/>
<keyword evidence="1" id="KW-1133">Transmembrane helix</keyword>